<evidence type="ECO:0000313" key="5">
    <source>
        <dbReference type="Proteomes" id="UP000410492"/>
    </source>
</evidence>
<feature type="compositionally biased region" description="Basic and acidic residues" evidence="2">
    <location>
        <begin position="88"/>
        <end position="107"/>
    </location>
</feature>
<organism evidence="4 5">
    <name type="scientific">Callosobruchus maculatus</name>
    <name type="common">Southern cowpea weevil</name>
    <name type="synonym">Pulse bruchid</name>
    <dbReference type="NCBI Taxonomy" id="64391"/>
    <lineage>
        <taxon>Eukaryota</taxon>
        <taxon>Metazoa</taxon>
        <taxon>Ecdysozoa</taxon>
        <taxon>Arthropoda</taxon>
        <taxon>Hexapoda</taxon>
        <taxon>Insecta</taxon>
        <taxon>Pterygota</taxon>
        <taxon>Neoptera</taxon>
        <taxon>Endopterygota</taxon>
        <taxon>Coleoptera</taxon>
        <taxon>Polyphaga</taxon>
        <taxon>Cucujiformia</taxon>
        <taxon>Chrysomeloidea</taxon>
        <taxon>Chrysomelidae</taxon>
        <taxon>Bruchinae</taxon>
        <taxon>Bruchini</taxon>
        <taxon>Callosobruchus</taxon>
    </lineage>
</organism>
<gene>
    <name evidence="4" type="ORF">CALMAC_LOCUS1799</name>
</gene>
<dbReference type="GO" id="GO:0005743">
    <property type="term" value="C:mitochondrial inner membrane"/>
    <property type="evidence" value="ECO:0007669"/>
    <property type="project" value="InterPro"/>
</dbReference>
<dbReference type="Pfam" id="PF04627">
    <property type="entry name" value="ATP-synt_Eps"/>
    <property type="match status" value="1"/>
</dbReference>
<keyword evidence="3" id="KW-1133">Transmembrane helix</keyword>
<comment type="similarity">
    <text evidence="1">Belongs to the eukaryotic ATPase epsilon family.</text>
</comment>
<dbReference type="OrthoDB" id="269124at2759"/>
<evidence type="ECO:0000256" key="3">
    <source>
        <dbReference type="SAM" id="Phobius"/>
    </source>
</evidence>
<feature type="transmembrane region" description="Helical" evidence="3">
    <location>
        <begin position="6"/>
        <end position="28"/>
    </location>
</feature>
<dbReference type="InterPro" id="IPR006721">
    <property type="entry name" value="ATP_synth_F1_esu_mt"/>
</dbReference>
<dbReference type="SUPFAM" id="SSF48690">
    <property type="entry name" value="Epsilon subunit of mitochondrial F1F0-ATP synthase"/>
    <property type="match status" value="1"/>
</dbReference>
<dbReference type="AlphaFoldDB" id="A0A653BKF1"/>
<dbReference type="GO" id="GO:0045259">
    <property type="term" value="C:proton-transporting ATP synthase complex"/>
    <property type="evidence" value="ECO:0007669"/>
    <property type="project" value="InterPro"/>
</dbReference>
<evidence type="ECO:0000313" key="4">
    <source>
        <dbReference type="EMBL" id="VEN36081.1"/>
    </source>
</evidence>
<feature type="region of interest" description="Disordered" evidence="2">
    <location>
        <begin position="86"/>
        <end position="107"/>
    </location>
</feature>
<keyword evidence="5" id="KW-1185">Reference proteome</keyword>
<accession>A0A653BKF1</accession>
<evidence type="ECO:0000256" key="1">
    <source>
        <dbReference type="ARBA" id="ARBA00009502"/>
    </source>
</evidence>
<evidence type="ECO:0000256" key="2">
    <source>
        <dbReference type="SAM" id="MobiDB-lite"/>
    </source>
</evidence>
<sequence length="107" mass="12548">MFFLYFFVHVYTFFSLISIMVLSHITLLKKLEVNYLVYSHISAKLLRMALKPEFKPDLTKKHKSVINIYKFKNGIKDDLVHPLTIGEPPKEDEHDILREPVKAKSSN</sequence>
<keyword evidence="3" id="KW-0472">Membrane</keyword>
<dbReference type="Gene3D" id="1.10.1620.20">
    <property type="entry name" value="ATP synthase, F1 complex, epsilon subunit superfamily, mitochondrial"/>
    <property type="match status" value="1"/>
</dbReference>
<protein>
    <submittedName>
        <fullName evidence="4">Uncharacterized protein</fullName>
    </submittedName>
</protein>
<dbReference type="EMBL" id="CAACVG010002137">
    <property type="protein sequence ID" value="VEN36081.1"/>
    <property type="molecule type" value="Genomic_DNA"/>
</dbReference>
<dbReference type="InterPro" id="IPR036742">
    <property type="entry name" value="ATP_synth_F1_esu_sf_mt"/>
</dbReference>
<name>A0A653BKF1_CALMS</name>
<dbReference type="GO" id="GO:0046933">
    <property type="term" value="F:proton-transporting ATP synthase activity, rotational mechanism"/>
    <property type="evidence" value="ECO:0007669"/>
    <property type="project" value="InterPro"/>
</dbReference>
<proteinExistence type="inferred from homology"/>
<keyword evidence="3" id="KW-0812">Transmembrane</keyword>
<dbReference type="Proteomes" id="UP000410492">
    <property type="component" value="Unassembled WGS sequence"/>
</dbReference>
<reference evidence="4 5" key="1">
    <citation type="submission" date="2019-01" db="EMBL/GenBank/DDBJ databases">
        <authorList>
            <person name="Sayadi A."/>
        </authorList>
    </citation>
    <scope>NUCLEOTIDE SEQUENCE [LARGE SCALE GENOMIC DNA]</scope>
</reference>